<dbReference type="NCBIfam" id="NF033788">
    <property type="entry name" value="HTH_metalloreg"/>
    <property type="match status" value="1"/>
</dbReference>
<accession>F7PWB4</accession>
<dbReference type="PRINTS" id="PR00778">
    <property type="entry name" value="HTHARSR"/>
</dbReference>
<dbReference type="Gene3D" id="1.10.10.10">
    <property type="entry name" value="Winged helix-like DNA-binding domain superfamily/Winged helix DNA-binding domain"/>
    <property type="match status" value="1"/>
</dbReference>
<evidence type="ECO:0000313" key="5">
    <source>
        <dbReference type="EMBL" id="ERJ11229.1"/>
    </source>
</evidence>
<dbReference type="CDD" id="cd00090">
    <property type="entry name" value="HTH_ARSR"/>
    <property type="match status" value="1"/>
</dbReference>
<dbReference type="OrthoDB" id="9800238at2"/>
<reference evidence="5 6" key="1">
    <citation type="journal article" date="2011" name="J. Bacteriol.">
        <title>Genome sequence of Haloplasma contractile, an unusual contractile bacterium from a deep-sea anoxic brine lake.</title>
        <authorList>
            <person name="Antunes A."/>
            <person name="Alam I."/>
            <person name="El Dorry H."/>
            <person name="Siam R."/>
            <person name="Robertson A."/>
            <person name="Bajic V.B."/>
            <person name="Stingl U."/>
        </authorList>
    </citation>
    <scope>NUCLEOTIDE SEQUENCE [LARGE SCALE GENOMIC DNA]</scope>
    <source>
        <strain evidence="5 6">SSD-17B</strain>
    </source>
</reference>
<sequence>MELFEVFKLVADETRLRIINLLMMGELCVCEIEAILDLSQSKISRHLNALRKESVIDYERRTSWNHYFIEQSFLDEHSDLIIYLEEDVLNKEPFNLDRDRLEHYQTSCYTCASITDYKQNK</sequence>
<dbReference type="PROSITE" id="PS50987">
    <property type="entry name" value="HTH_ARSR_2"/>
    <property type="match status" value="1"/>
</dbReference>
<dbReference type="InterPro" id="IPR051081">
    <property type="entry name" value="HTH_MetalResp_TranReg"/>
</dbReference>
<dbReference type="FunCoup" id="F7PWB4">
    <property type="interactions" value="116"/>
</dbReference>
<keyword evidence="2" id="KW-0238">DNA-binding</keyword>
<proteinExistence type="predicted"/>
<comment type="caution">
    <text evidence="5">The sequence shown here is derived from an EMBL/GenBank/DDBJ whole genome shotgun (WGS) entry which is preliminary data.</text>
</comment>
<dbReference type="InterPro" id="IPR011991">
    <property type="entry name" value="ArsR-like_HTH"/>
</dbReference>
<dbReference type="SMART" id="SM00418">
    <property type="entry name" value="HTH_ARSR"/>
    <property type="match status" value="1"/>
</dbReference>
<evidence type="ECO:0000256" key="1">
    <source>
        <dbReference type="ARBA" id="ARBA00023015"/>
    </source>
</evidence>
<dbReference type="SUPFAM" id="SSF46785">
    <property type="entry name" value="Winged helix' DNA-binding domain"/>
    <property type="match status" value="1"/>
</dbReference>
<evidence type="ECO:0000313" key="6">
    <source>
        <dbReference type="Proteomes" id="UP000005707"/>
    </source>
</evidence>
<dbReference type="Pfam" id="PF01022">
    <property type="entry name" value="HTH_5"/>
    <property type="match status" value="1"/>
</dbReference>
<evidence type="ECO:0000256" key="3">
    <source>
        <dbReference type="ARBA" id="ARBA00023163"/>
    </source>
</evidence>
<name>F7PWB4_9MOLU</name>
<dbReference type="STRING" id="1033810.HLPCO_002669"/>
<dbReference type="InterPro" id="IPR001845">
    <property type="entry name" value="HTH_ArsR_DNA-bd_dom"/>
</dbReference>
<dbReference type="eggNOG" id="COG0640">
    <property type="taxonomic scope" value="Bacteria"/>
</dbReference>
<dbReference type="InParanoid" id="F7PWB4"/>
<evidence type="ECO:0000259" key="4">
    <source>
        <dbReference type="PROSITE" id="PS50987"/>
    </source>
</evidence>
<keyword evidence="1" id="KW-0805">Transcription regulation</keyword>
<feature type="domain" description="HTH arsR-type" evidence="4">
    <location>
        <begin position="1"/>
        <end position="89"/>
    </location>
</feature>
<dbReference type="AlphaFoldDB" id="F7PWB4"/>
<reference evidence="5 6" key="2">
    <citation type="journal article" date="2013" name="PLoS ONE">
        <title>INDIGO - INtegrated Data Warehouse of MIcrobial GenOmes with Examples from the Red Sea Extremophiles.</title>
        <authorList>
            <person name="Alam I."/>
            <person name="Antunes A."/>
            <person name="Kamau A.A."/>
            <person name="Ba Alawi W."/>
            <person name="Kalkatawi M."/>
            <person name="Stingl U."/>
            <person name="Bajic V.B."/>
        </authorList>
    </citation>
    <scope>NUCLEOTIDE SEQUENCE [LARGE SCALE GENOMIC DNA]</scope>
    <source>
        <strain evidence="5 6">SSD-17B</strain>
    </source>
</reference>
<dbReference type="PANTHER" id="PTHR33154">
    <property type="entry name" value="TRANSCRIPTIONAL REGULATOR, ARSR FAMILY"/>
    <property type="match status" value="1"/>
</dbReference>
<dbReference type="GO" id="GO:0003677">
    <property type="term" value="F:DNA binding"/>
    <property type="evidence" value="ECO:0007669"/>
    <property type="project" value="UniProtKB-KW"/>
</dbReference>
<dbReference type="Proteomes" id="UP000005707">
    <property type="component" value="Unassembled WGS sequence"/>
</dbReference>
<protein>
    <submittedName>
        <fullName evidence="5">Transcriptional regulator protein</fullName>
    </submittedName>
</protein>
<keyword evidence="3" id="KW-0804">Transcription</keyword>
<dbReference type="PANTHER" id="PTHR33154:SF18">
    <property type="entry name" value="ARSENICAL RESISTANCE OPERON REPRESSOR"/>
    <property type="match status" value="1"/>
</dbReference>
<dbReference type="RefSeq" id="WP_008825546.1">
    <property type="nucleotide sequence ID" value="NZ_AFNU02000013.1"/>
</dbReference>
<dbReference type="EMBL" id="AFNU02000013">
    <property type="protein sequence ID" value="ERJ11229.1"/>
    <property type="molecule type" value="Genomic_DNA"/>
</dbReference>
<gene>
    <name evidence="5" type="ORF">HLPCO_002669</name>
</gene>
<dbReference type="GO" id="GO:0003700">
    <property type="term" value="F:DNA-binding transcription factor activity"/>
    <property type="evidence" value="ECO:0007669"/>
    <property type="project" value="InterPro"/>
</dbReference>
<evidence type="ECO:0000256" key="2">
    <source>
        <dbReference type="ARBA" id="ARBA00023125"/>
    </source>
</evidence>
<organism evidence="5 6">
    <name type="scientific">Haloplasma contractile SSD-17B</name>
    <dbReference type="NCBI Taxonomy" id="1033810"/>
    <lineage>
        <taxon>Bacteria</taxon>
        <taxon>Bacillati</taxon>
        <taxon>Mycoplasmatota</taxon>
        <taxon>Mollicutes</taxon>
        <taxon>Haloplasmatales</taxon>
        <taxon>Haloplasmataceae</taxon>
        <taxon>Haloplasma</taxon>
    </lineage>
</organism>
<dbReference type="InterPro" id="IPR036390">
    <property type="entry name" value="WH_DNA-bd_sf"/>
</dbReference>
<keyword evidence="6" id="KW-1185">Reference proteome</keyword>
<dbReference type="InterPro" id="IPR036388">
    <property type="entry name" value="WH-like_DNA-bd_sf"/>
</dbReference>